<evidence type="ECO:0000313" key="2">
    <source>
        <dbReference type="EMBL" id="EYF05616.1"/>
    </source>
</evidence>
<gene>
    <name evidence="2" type="ORF">CAP_3164</name>
</gene>
<protein>
    <recommendedName>
        <fullName evidence="4">Adhesin domain-containing protein</fullName>
    </recommendedName>
</protein>
<sequence>MMKRSLLTACLLLATTFTMAGCSVELNGDAEGEVKPPVRYEGTTESASNRYTAGLPVRIVSANGSVSVTRGSGDEVVAKFLPFVMGEEDAEAEAQREMENSLSYTIGGSGEIVVQVVKNGGPATLGADIEVTLPAAFNGDFQVTQGNGGVEVDLSGTEARSTTITSENGSIEVTGARGPLDVFTDNGSIDLSVAVWSDQDGSVTSGNGSIVFSLPAATNGALTVTTTGQITEQGIPADWATAENEFGKSYTLGTGAGGQVDIANDDGLGDVTVIAR</sequence>
<feature type="signal peptide" evidence="1">
    <location>
        <begin position="1"/>
        <end position="20"/>
    </location>
</feature>
<dbReference type="eggNOG" id="COG3595">
    <property type="taxonomic scope" value="Bacteria"/>
</dbReference>
<evidence type="ECO:0000256" key="1">
    <source>
        <dbReference type="SAM" id="SignalP"/>
    </source>
</evidence>
<name>A0A017TAJ7_9BACT</name>
<keyword evidence="3" id="KW-1185">Reference proteome</keyword>
<organism evidence="2 3">
    <name type="scientific">Chondromyces apiculatus DSM 436</name>
    <dbReference type="NCBI Taxonomy" id="1192034"/>
    <lineage>
        <taxon>Bacteria</taxon>
        <taxon>Pseudomonadati</taxon>
        <taxon>Myxococcota</taxon>
        <taxon>Polyangia</taxon>
        <taxon>Polyangiales</taxon>
        <taxon>Polyangiaceae</taxon>
        <taxon>Chondromyces</taxon>
    </lineage>
</organism>
<proteinExistence type="predicted"/>
<evidence type="ECO:0000313" key="3">
    <source>
        <dbReference type="Proteomes" id="UP000019678"/>
    </source>
</evidence>
<reference evidence="2 3" key="1">
    <citation type="submission" date="2013-05" db="EMBL/GenBank/DDBJ databases">
        <title>Genome assembly of Chondromyces apiculatus DSM 436.</title>
        <authorList>
            <person name="Sharma G."/>
            <person name="Khatri I."/>
            <person name="Kaur C."/>
            <person name="Mayilraj S."/>
            <person name="Subramanian S."/>
        </authorList>
    </citation>
    <scope>NUCLEOTIDE SEQUENCE [LARGE SCALE GENOMIC DNA]</scope>
    <source>
        <strain evidence="2 3">DSM 436</strain>
    </source>
</reference>
<comment type="caution">
    <text evidence="2">The sequence shown here is derived from an EMBL/GenBank/DDBJ whole genome shotgun (WGS) entry which is preliminary data.</text>
</comment>
<evidence type="ECO:0008006" key="4">
    <source>
        <dbReference type="Google" id="ProtNLM"/>
    </source>
</evidence>
<keyword evidence="1" id="KW-0732">Signal</keyword>
<dbReference type="STRING" id="1192034.CAP_3164"/>
<dbReference type="Proteomes" id="UP000019678">
    <property type="component" value="Unassembled WGS sequence"/>
</dbReference>
<dbReference type="AlphaFoldDB" id="A0A017TAJ7"/>
<dbReference type="PROSITE" id="PS51257">
    <property type="entry name" value="PROKAR_LIPOPROTEIN"/>
    <property type="match status" value="1"/>
</dbReference>
<feature type="chain" id="PRO_5001500396" description="Adhesin domain-containing protein" evidence="1">
    <location>
        <begin position="21"/>
        <end position="276"/>
    </location>
</feature>
<dbReference type="EMBL" id="ASRX01000022">
    <property type="protein sequence ID" value="EYF05616.1"/>
    <property type="molecule type" value="Genomic_DNA"/>
</dbReference>
<accession>A0A017TAJ7</accession>